<dbReference type="InterPro" id="IPR000060">
    <property type="entry name" value="BCCT_transptr"/>
</dbReference>
<dbReference type="Proteomes" id="UP000321933">
    <property type="component" value="Unassembled WGS sequence"/>
</dbReference>
<dbReference type="Pfam" id="PF02028">
    <property type="entry name" value="BCCT"/>
    <property type="match status" value="1"/>
</dbReference>
<dbReference type="NCBIfam" id="TIGR00842">
    <property type="entry name" value="bcct"/>
    <property type="match status" value="1"/>
</dbReference>
<feature type="transmembrane region" description="Helical" evidence="8">
    <location>
        <begin position="326"/>
        <end position="343"/>
    </location>
</feature>
<comment type="caution">
    <text evidence="9">The sequence shown here is derived from an EMBL/GenBank/DDBJ whole genome shotgun (WGS) entry which is preliminary data.</text>
</comment>
<feature type="transmembrane region" description="Helical" evidence="8">
    <location>
        <begin position="58"/>
        <end position="78"/>
    </location>
</feature>
<dbReference type="InterPro" id="IPR018093">
    <property type="entry name" value="BCCT_CS"/>
</dbReference>
<feature type="transmembrane region" description="Helical" evidence="8">
    <location>
        <begin position="271"/>
        <end position="295"/>
    </location>
</feature>
<dbReference type="RefSeq" id="WP_148062351.1">
    <property type="nucleotide sequence ID" value="NZ_VRYZ01000001.1"/>
</dbReference>
<dbReference type="GO" id="GO:0005886">
    <property type="term" value="C:plasma membrane"/>
    <property type="evidence" value="ECO:0007669"/>
    <property type="project" value="UniProtKB-SubCell"/>
</dbReference>
<feature type="transmembrane region" description="Helical" evidence="8">
    <location>
        <begin position="153"/>
        <end position="171"/>
    </location>
</feature>
<dbReference type="AlphaFoldDB" id="A0A5C9A0U7"/>
<feature type="transmembrane region" description="Helical" evidence="8">
    <location>
        <begin position="20"/>
        <end position="38"/>
    </location>
</feature>
<dbReference type="GO" id="GO:0022857">
    <property type="term" value="F:transmembrane transporter activity"/>
    <property type="evidence" value="ECO:0007669"/>
    <property type="project" value="InterPro"/>
</dbReference>
<protein>
    <submittedName>
        <fullName evidence="9">BCCT family transporter</fullName>
    </submittedName>
</protein>
<comment type="similarity">
    <text evidence="2">Belongs to the BCCT transporter (TC 2.A.15) family.</text>
</comment>
<organism evidence="9 10">
    <name type="scientific">Parahaliea aestuarii</name>
    <dbReference type="NCBI Taxonomy" id="1852021"/>
    <lineage>
        <taxon>Bacteria</taxon>
        <taxon>Pseudomonadati</taxon>
        <taxon>Pseudomonadota</taxon>
        <taxon>Gammaproteobacteria</taxon>
        <taxon>Cellvibrionales</taxon>
        <taxon>Halieaceae</taxon>
        <taxon>Parahaliea</taxon>
    </lineage>
</organism>
<keyword evidence="6 8" id="KW-1133">Transmembrane helix</keyword>
<evidence type="ECO:0000256" key="8">
    <source>
        <dbReference type="SAM" id="Phobius"/>
    </source>
</evidence>
<dbReference type="PROSITE" id="PS01303">
    <property type="entry name" value="BCCT"/>
    <property type="match status" value="1"/>
</dbReference>
<evidence type="ECO:0000256" key="1">
    <source>
        <dbReference type="ARBA" id="ARBA00004651"/>
    </source>
</evidence>
<keyword evidence="3" id="KW-0813">Transport</keyword>
<evidence type="ECO:0000256" key="2">
    <source>
        <dbReference type="ARBA" id="ARBA00005658"/>
    </source>
</evidence>
<evidence type="ECO:0000313" key="9">
    <source>
        <dbReference type="EMBL" id="TXS94495.1"/>
    </source>
</evidence>
<dbReference type="EMBL" id="VRYZ01000001">
    <property type="protein sequence ID" value="TXS94495.1"/>
    <property type="molecule type" value="Genomic_DNA"/>
</dbReference>
<sequence>MADSPSHSQSPAAAPRIDWAVFLPSLVVVLLAGGYLSLFPEQAESSARAAMNFVTSRFGWLFVLVGFGAFVFALWLAFGRYGQVKLGKPDDRPEFSEIPWAAMMFSAGIGIGLVSWAFVEPLYYLSTPPLGVEPHSSAAVEWAHMYGQFHWSFIPWALYAIPAVPVAYMLYVKDRPVLRISEACESVLNTPGRQRWKPVIDTLVIIGLIGGAGTSLGLGVPLVSAFVGELFGIPDSLVTRLGVLAFWTLLFGASVYRGLHKGISILSDINIGLAMIILVFILFAGPTVFILSLSANSLGLMLDNFTRMSFWLDPVDRGGFPEAWTLFYWAWWVSYAPMMGLFFGRISRGRTIRHLVLGVIGWGSLGCGSFLAICGAYALDLQLTGALPTVDLLASQGIPATVVEIVRQLPLGGLMIAVYTFLSFIFLATTLDSAAYVLASISSHELRGDQEPARRNRLTWAFALAFIAVGLLIVGGLKTVQSLTIITALPLIPVLLLLCVALLRWLKQDFGAAVRKPVLTLPADNQGGETGRR</sequence>
<dbReference type="PANTHER" id="PTHR30047">
    <property type="entry name" value="HIGH-AFFINITY CHOLINE TRANSPORT PROTEIN-RELATED"/>
    <property type="match status" value="1"/>
</dbReference>
<name>A0A5C9A0U7_9GAMM</name>
<feature type="transmembrane region" description="Helical" evidence="8">
    <location>
        <begin position="483"/>
        <end position="506"/>
    </location>
</feature>
<evidence type="ECO:0000256" key="4">
    <source>
        <dbReference type="ARBA" id="ARBA00022475"/>
    </source>
</evidence>
<dbReference type="OrthoDB" id="9775735at2"/>
<evidence type="ECO:0000256" key="5">
    <source>
        <dbReference type="ARBA" id="ARBA00022692"/>
    </source>
</evidence>
<evidence type="ECO:0000313" key="10">
    <source>
        <dbReference type="Proteomes" id="UP000321933"/>
    </source>
</evidence>
<keyword evidence="10" id="KW-1185">Reference proteome</keyword>
<feature type="transmembrane region" description="Helical" evidence="8">
    <location>
        <begin position="98"/>
        <end position="119"/>
    </location>
</feature>
<feature type="transmembrane region" description="Helical" evidence="8">
    <location>
        <begin position="239"/>
        <end position="259"/>
    </location>
</feature>
<comment type="subcellular location">
    <subcellularLocation>
        <location evidence="1">Cell membrane</location>
        <topology evidence="1">Multi-pass membrane protein</topology>
    </subcellularLocation>
</comment>
<keyword evidence="5 8" id="KW-0812">Transmembrane</keyword>
<accession>A0A5C9A0U7</accession>
<reference evidence="9 10" key="1">
    <citation type="submission" date="2019-08" db="EMBL/GenBank/DDBJ databases">
        <title>Parahaliea maris sp. nov., isolated from the surface seawater.</title>
        <authorList>
            <person name="Liu Y."/>
        </authorList>
    </citation>
    <scope>NUCLEOTIDE SEQUENCE [LARGE SCALE GENOMIC DNA]</scope>
    <source>
        <strain evidence="9 10">S2-26</strain>
    </source>
</reference>
<evidence type="ECO:0000256" key="3">
    <source>
        <dbReference type="ARBA" id="ARBA00022448"/>
    </source>
</evidence>
<feature type="transmembrane region" description="Helical" evidence="8">
    <location>
        <begin position="203"/>
        <end position="227"/>
    </location>
</feature>
<proteinExistence type="inferred from homology"/>
<gene>
    <name evidence="9" type="ORF">FVW59_00825</name>
</gene>
<dbReference type="PANTHER" id="PTHR30047:SF7">
    <property type="entry name" value="HIGH-AFFINITY CHOLINE TRANSPORT PROTEIN"/>
    <property type="match status" value="1"/>
</dbReference>
<keyword evidence="7 8" id="KW-0472">Membrane</keyword>
<feature type="transmembrane region" description="Helical" evidence="8">
    <location>
        <begin position="458"/>
        <end position="477"/>
    </location>
</feature>
<keyword evidence="4" id="KW-1003">Cell membrane</keyword>
<feature type="transmembrane region" description="Helical" evidence="8">
    <location>
        <begin position="355"/>
        <end position="379"/>
    </location>
</feature>
<feature type="transmembrane region" description="Helical" evidence="8">
    <location>
        <begin position="416"/>
        <end position="438"/>
    </location>
</feature>
<evidence type="ECO:0000256" key="6">
    <source>
        <dbReference type="ARBA" id="ARBA00022989"/>
    </source>
</evidence>
<evidence type="ECO:0000256" key="7">
    <source>
        <dbReference type="ARBA" id="ARBA00023136"/>
    </source>
</evidence>